<dbReference type="GO" id="GO:0003723">
    <property type="term" value="F:RNA binding"/>
    <property type="evidence" value="ECO:0007669"/>
    <property type="project" value="InterPro"/>
</dbReference>
<protein>
    <submittedName>
        <fullName evidence="3">Nuclear RNA binding protein, putative</fullName>
    </submittedName>
</protein>
<keyword evidence="4" id="KW-1185">Reference proteome</keyword>
<dbReference type="GO" id="GO:0005634">
    <property type="term" value="C:nucleus"/>
    <property type="evidence" value="ECO:0007669"/>
    <property type="project" value="TreeGrafter"/>
</dbReference>
<dbReference type="OMA" id="KKWAGAK"/>
<accession>U6GV95</accession>
<dbReference type="RefSeq" id="XP_013246868.1">
    <property type="nucleotide sequence ID" value="XM_013391414.1"/>
</dbReference>
<dbReference type="InterPro" id="IPR006861">
    <property type="entry name" value="HABP4_PAIRBP1-bd"/>
</dbReference>
<feature type="compositionally biased region" description="Gly residues" evidence="1">
    <location>
        <begin position="82"/>
        <end position="96"/>
    </location>
</feature>
<feature type="compositionally biased region" description="Basic and acidic residues" evidence="1">
    <location>
        <begin position="211"/>
        <end position="224"/>
    </location>
</feature>
<feature type="compositionally biased region" description="Basic and acidic residues" evidence="1">
    <location>
        <begin position="150"/>
        <end position="168"/>
    </location>
</feature>
<feature type="compositionally biased region" description="Basic and acidic residues" evidence="1">
    <location>
        <begin position="257"/>
        <end position="269"/>
    </location>
</feature>
<sequence length="373" mass="40327">MKPQKYYTVGVSNKFAAFGADSDASSDEGEVILAAPPTPTEQQQQQQTGSVAAAKKKTLQQQQQQQQQTSPQRERQGRPFRGRGGFGGEGRGGGAYRGYRQRSVPDGGDELLTSQEGEGPVQRRRGGGLGGGFRGRGRGVSGGPGGPPLQRREFDRHSGTGRGREVKKQGAGNHNWGQEEAENHPVKTETLLEDDAAAKDVDPDAPAADTPGERTGEEGGEERSPAAAEEETMDLDTYKRMQEEKRANLPSFVSAEEGPKKINTDKELEAQGYVRVVREEEEGSRSNEEGQDNREDRPKKKSVNLYEYVHIEGGRIPSFGRRGGRGGAGRGGPRDERVRRGGGRSFRGGRGSREAAAAPDLRDTQAFPTLGSR</sequence>
<dbReference type="PANTHER" id="PTHR12299:SF17">
    <property type="entry name" value="AT19571P-RELATED"/>
    <property type="match status" value="1"/>
</dbReference>
<feature type="compositionally biased region" description="Basic and acidic residues" evidence="1">
    <location>
        <begin position="236"/>
        <end position="247"/>
    </location>
</feature>
<feature type="compositionally biased region" description="Gly residues" evidence="1">
    <location>
        <begin position="127"/>
        <end position="144"/>
    </location>
</feature>
<proteinExistence type="predicted"/>
<dbReference type="VEuPathDB" id="ToxoDB:EAH_00048220"/>
<dbReference type="Proteomes" id="UP000018050">
    <property type="component" value="Unassembled WGS sequence"/>
</dbReference>
<dbReference type="PANTHER" id="PTHR12299">
    <property type="entry name" value="HYALURONIC ACID-BINDING PROTEIN 4"/>
    <property type="match status" value="1"/>
</dbReference>
<feature type="region of interest" description="Disordered" evidence="1">
    <location>
        <begin position="19"/>
        <end position="373"/>
    </location>
</feature>
<feature type="domain" description="Hyaluronan/mRNA-binding protein" evidence="2">
    <location>
        <begin position="150"/>
        <end position="260"/>
    </location>
</feature>
<feature type="compositionally biased region" description="Basic and acidic residues" evidence="1">
    <location>
        <begin position="283"/>
        <end position="298"/>
    </location>
</feature>
<dbReference type="SMART" id="SM01233">
    <property type="entry name" value="HABP4_PAI-RBP1"/>
    <property type="match status" value="1"/>
</dbReference>
<evidence type="ECO:0000313" key="3">
    <source>
        <dbReference type="EMBL" id="CDI84085.1"/>
    </source>
</evidence>
<name>U6GV95_EIMAC</name>
<evidence type="ECO:0000256" key="1">
    <source>
        <dbReference type="SAM" id="MobiDB-lite"/>
    </source>
</evidence>
<dbReference type="OrthoDB" id="349001at2759"/>
<evidence type="ECO:0000313" key="4">
    <source>
        <dbReference type="Proteomes" id="UP000018050"/>
    </source>
</evidence>
<dbReference type="InterPro" id="IPR039764">
    <property type="entry name" value="HABP4/SERBP1-like"/>
</dbReference>
<dbReference type="GeneID" id="25272892"/>
<dbReference type="Gene3D" id="6.10.140.1040">
    <property type="match status" value="1"/>
</dbReference>
<evidence type="ECO:0000259" key="2">
    <source>
        <dbReference type="SMART" id="SM01233"/>
    </source>
</evidence>
<dbReference type="EMBL" id="HG673581">
    <property type="protein sequence ID" value="CDI84085.1"/>
    <property type="molecule type" value="Genomic_DNA"/>
</dbReference>
<gene>
    <name evidence="3" type="ORF">EAH_00048220</name>
</gene>
<dbReference type="Pfam" id="PF04774">
    <property type="entry name" value="HABP4_PAI-RBP1"/>
    <property type="match status" value="1"/>
</dbReference>
<dbReference type="GO" id="GO:0005737">
    <property type="term" value="C:cytoplasm"/>
    <property type="evidence" value="ECO:0007669"/>
    <property type="project" value="TreeGrafter"/>
</dbReference>
<dbReference type="AlphaFoldDB" id="U6GV95"/>
<organism evidence="3 4">
    <name type="scientific">Eimeria acervulina</name>
    <name type="common">Coccidian parasite</name>
    <dbReference type="NCBI Taxonomy" id="5801"/>
    <lineage>
        <taxon>Eukaryota</taxon>
        <taxon>Sar</taxon>
        <taxon>Alveolata</taxon>
        <taxon>Apicomplexa</taxon>
        <taxon>Conoidasida</taxon>
        <taxon>Coccidia</taxon>
        <taxon>Eucoccidiorida</taxon>
        <taxon>Eimeriorina</taxon>
        <taxon>Eimeriidae</taxon>
        <taxon>Eimeria</taxon>
    </lineage>
</organism>
<reference evidence="3" key="1">
    <citation type="submission" date="2013-10" db="EMBL/GenBank/DDBJ databases">
        <title>Genomic analysis of the causative agents of coccidiosis in chickens.</title>
        <authorList>
            <person name="Reid A.J."/>
            <person name="Blake D."/>
            <person name="Billington K."/>
            <person name="Browne H."/>
            <person name="Dunn M."/>
            <person name="Hung S."/>
            <person name="Kawahara F."/>
            <person name="Miranda-Saavedra D."/>
            <person name="Mourier T."/>
            <person name="Nagra H."/>
            <person name="Otto T.D."/>
            <person name="Rawlings N."/>
            <person name="Sanchez A."/>
            <person name="Sanders M."/>
            <person name="Subramaniam C."/>
            <person name="Tay Y."/>
            <person name="Dear P."/>
            <person name="Doerig C."/>
            <person name="Gruber A."/>
            <person name="Parkinson J."/>
            <person name="Shirley M."/>
            <person name="Wan K.L."/>
            <person name="Berriman M."/>
            <person name="Tomley F."/>
            <person name="Pain A."/>
        </authorList>
    </citation>
    <scope>NUCLEOTIDE SEQUENCE</scope>
    <source>
        <strain evidence="3">Houghton</strain>
    </source>
</reference>
<reference evidence="3" key="2">
    <citation type="submission" date="2013-10" db="EMBL/GenBank/DDBJ databases">
        <authorList>
            <person name="Aslett M."/>
        </authorList>
    </citation>
    <scope>NUCLEOTIDE SEQUENCE</scope>
    <source>
        <strain evidence="3">Houghton</strain>
    </source>
</reference>